<evidence type="ECO:0000313" key="1">
    <source>
        <dbReference type="EMBL" id="EYC18926.1"/>
    </source>
</evidence>
<organism evidence="1 2">
    <name type="scientific">Ancylostoma ceylanicum</name>
    <dbReference type="NCBI Taxonomy" id="53326"/>
    <lineage>
        <taxon>Eukaryota</taxon>
        <taxon>Metazoa</taxon>
        <taxon>Ecdysozoa</taxon>
        <taxon>Nematoda</taxon>
        <taxon>Chromadorea</taxon>
        <taxon>Rhabditida</taxon>
        <taxon>Rhabditina</taxon>
        <taxon>Rhabditomorpha</taxon>
        <taxon>Strongyloidea</taxon>
        <taxon>Ancylostomatidae</taxon>
        <taxon>Ancylostomatinae</taxon>
        <taxon>Ancylostoma</taxon>
    </lineage>
</organism>
<dbReference type="EMBL" id="JARK01001362">
    <property type="protein sequence ID" value="EYC18926.1"/>
    <property type="molecule type" value="Genomic_DNA"/>
</dbReference>
<keyword evidence="2" id="KW-1185">Reference proteome</keyword>
<evidence type="ECO:0000313" key="2">
    <source>
        <dbReference type="Proteomes" id="UP000024635"/>
    </source>
</evidence>
<sequence length="123" mass="13524">MNPSPPDSFEDYSSLFLADPSDLIPRNLGFQPPSIPTSGFSEAFLVVDAVLSLLMFAEDPVLLGQSLADQHPDGQSMFAAFREASRRICFNDVRASRLIPDLFRLTTGLISKSQSFLEVLSDL</sequence>
<proteinExistence type="predicted"/>
<accession>A0A016UVC3</accession>
<reference evidence="2" key="1">
    <citation type="journal article" date="2015" name="Nat. Genet.">
        <title>The genome and transcriptome of the zoonotic hookworm Ancylostoma ceylanicum identify infection-specific gene families.</title>
        <authorList>
            <person name="Schwarz E.M."/>
            <person name="Hu Y."/>
            <person name="Antoshechkin I."/>
            <person name="Miller M.M."/>
            <person name="Sternberg P.W."/>
            <person name="Aroian R.V."/>
        </authorList>
    </citation>
    <scope>NUCLEOTIDE SEQUENCE</scope>
    <source>
        <strain evidence="2">HY135</strain>
    </source>
</reference>
<comment type="caution">
    <text evidence="1">The sequence shown here is derived from an EMBL/GenBank/DDBJ whole genome shotgun (WGS) entry which is preliminary data.</text>
</comment>
<dbReference type="Proteomes" id="UP000024635">
    <property type="component" value="Unassembled WGS sequence"/>
</dbReference>
<gene>
    <name evidence="1" type="primary">Acey_s0026.g1455</name>
    <name evidence="1" type="ORF">Y032_0026g1455</name>
</gene>
<dbReference type="AlphaFoldDB" id="A0A016UVC3"/>
<protein>
    <submittedName>
        <fullName evidence="1">Uncharacterized protein</fullName>
    </submittedName>
</protein>
<name>A0A016UVC3_9BILA</name>